<dbReference type="GeneID" id="103014116"/>
<dbReference type="RefSeq" id="XP_057407500.1">
    <property type="nucleotide sequence ID" value="XM_057551517.1"/>
</dbReference>
<evidence type="ECO:0000313" key="3">
    <source>
        <dbReference type="RefSeq" id="XP_057407500.1"/>
    </source>
</evidence>
<evidence type="ECO:0000256" key="1">
    <source>
        <dbReference type="SAM" id="MobiDB-lite"/>
    </source>
</evidence>
<dbReference type="Proteomes" id="UP001652580">
    <property type="component" value="Chromosome 8"/>
</dbReference>
<accession>A0ABM3TZH6</accession>
<name>A0ABM3TZH6_BALAC</name>
<proteinExistence type="predicted"/>
<gene>
    <name evidence="3" type="primary">BOK</name>
</gene>
<evidence type="ECO:0000313" key="2">
    <source>
        <dbReference type="Proteomes" id="UP001652580"/>
    </source>
</evidence>
<organism evidence="2 3">
    <name type="scientific">Balaenoptera acutorostrata</name>
    <name type="common">Common minke whale</name>
    <name type="synonym">Balaena rostrata</name>
    <dbReference type="NCBI Taxonomy" id="9767"/>
    <lineage>
        <taxon>Eukaryota</taxon>
        <taxon>Metazoa</taxon>
        <taxon>Chordata</taxon>
        <taxon>Craniata</taxon>
        <taxon>Vertebrata</taxon>
        <taxon>Euteleostomi</taxon>
        <taxon>Mammalia</taxon>
        <taxon>Eutheria</taxon>
        <taxon>Laurasiatheria</taxon>
        <taxon>Artiodactyla</taxon>
        <taxon>Whippomorpha</taxon>
        <taxon>Cetacea</taxon>
        <taxon>Mysticeti</taxon>
        <taxon>Balaenopteridae</taxon>
        <taxon>Balaenoptera</taxon>
    </lineage>
</organism>
<feature type="region of interest" description="Disordered" evidence="1">
    <location>
        <begin position="157"/>
        <end position="179"/>
    </location>
</feature>
<keyword evidence="2" id="KW-1185">Reference proteome</keyword>
<sequence length="179" mass="19424">MLPPCLCCFLRGLRRGTHVCVLSQVVPGALQPSSSSQLPGCRVTWILTLPLGIFSLIDYNLHLVLIYTSLFISEGTLYDWQALFPRLSFVCLSSQESPGARSCPCTQWLRGWPWTACDRPSPPWSTPSWTASGSSCARRWRPGCGDAVDGRMCSSAWSAPTPASARTGSWPRSAASAAS</sequence>
<reference evidence="3" key="1">
    <citation type="submission" date="2025-08" db="UniProtKB">
        <authorList>
            <consortium name="RefSeq"/>
        </authorList>
    </citation>
    <scope>IDENTIFICATION</scope>
</reference>
<protein>
    <submittedName>
        <fullName evidence="3">Bcl-2-related ovarian killer protein isoform X3</fullName>
    </submittedName>
</protein>